<organism evidence="2 3">
    <name type="scientific">Thanatephorus cucumeris (strain AG1-IB / isolate 7/3/14)</name>
    <name type="common">Lettuce bottom rot fungus</name>
    <name type="synonym">Rhizoctonia solani</name>
    <dbReference type="NCBI Taxonomy" id="1108050"/>
    <lineage>
        <taxon>Eukaryota</taxon>
        <taxon>Fungi</taxon>
        <taxon>Dikarya</taxon>
        <taxon>Basidiomycota</taxon>
        <taxon>Agaricomycotina</taxon>
        <taxon>Agaricomycetes</taxon>
        <taxon>Cantharellales</taxon>
        <taxon>Ceratobasidiaceae</taxon>
        <taxon>Rhizoctonia</taxon>
        <taxon>Rhizoctonia solani AG-1</taxon>
    </lineage>
</organism>
<evidence type="ECO:0000256" key="1">
    <source>
        <dbReference type="SAM" id="MobiDB-lite"/>
    </source>
</evidence>
<feature type="region of interest" description="Disordered" evidence="1">
    <location>
        <begin position="1"/>
        <end position="92"/>
    </location>
</feature>
<protein>
    <recommendedName>
        <fullName evidence="4">Transposase family Tnp2 protein</fullName>
    </recommendedName>
</protein>
<reference evidence="2 3" key="1">
    <citation type="journal article" date="2013" name="J. Biotechnol.">
        <title>Establishment and interpretation of the genome sequence of the phytopathogenic fungus Rhizoctonia solani AG1-IB isolate 7/3/14.</title>
        <authorList>
            <person name="Wibberg D.W."/>
            <person name="Jelonek L.J."/>
            <person name="Rupp O.R."/>
            <person name="Hennig M.H."/>
            <person name="Eikmeyer F.E."/>
            <person name="Goesmann A.G."/>
            <person name="Hartmann A.H."/>
            <person name="Borriss R.B."/>
            <person name="Grosch R.G."/>
            <person name="Puehler A.P."/>
            <person name="Schlueter A.S."/>
        </authorList>
    </citation>
    <scope>NUCLEOTIDE SEQUENCE [LARGE SCALE GENOMIC DNA]</scope>
    <source>
        <strain evidence="3">AG1-IB / isolate 7/3/14</strain>
    </source>
</reference>
<dbReference type="InterPro" id="IPR004242">
    <property type="entry name" value="Transposase_21"/>
</dbReference>
<dbReference type="EMBL" id="CAOJ01015018">
    <property type="protein sequence ID" value="CCO35722.1"/>
    <property type="molecule type" value="Genomic_DNA"/>
</dbReference>
<name>M5CG94_THACB</name>
<dbReference type="Pfam" id="PF02992">
    <property type="entry name" value="Transposase_21"/>
    <property type="match status" value="1"/>
</dbReference>
<proteinExistence type="predicted"/>
<dbReference type="Proteomes" id="UP000012065">
    <property type="component" value="Unassembled WGS sequence"/>
</dbReference>
<accession>M5CG94</accession>
<feature type="compositionally biased region" description="Pro residues" evidence="1">
    <location>
        <begin position="73"/>
        <end position="82"/>
    </location>
</feature>
<evidence type="ECO:0000313" key="2">
    <source>
        <dbReference type="EMBL" id="CCO35722.1"/>
    </source>
</evidence>
<dbReference type="AlphaFoldDB" id="M5CG94"/>
<dbReference type="HOGENOM" id="CLU_009141_0_1_1"/>
<sequence>MREVEAQHQDPVSDADTNKNGQSDIMELDLDHSRQLGGEPEDYPVRGDYNWDPMPADSDEEHMSERSWDRLGTPPPSPPASPLPGVSDEEVDEDEDGFLNITAEDYREYDRWFGEEEEQINEIFAETLTEEEMDSFKMLCIRLFGHISQRNYERIRYSFKDKIRLLSTYCLHKKLAQLSGIKPVTVDCCINICHAFNGDYTAETEKGAMDEFWDSTLYKRLTQTEIVVEGEPQGVRYFDKVNGRRDIAYAIMLDGVETQDRAASGHSSCWPLMGINLNLAPSERVKMKNLIPLGIIPGPKQPKDFNSFLLPFVEEALDQARGVRTFDIITGTYFTLRAHPVFISGDMQAIKHVIEMKGVNAKCPCRACELTAIYLAGAKTYYIPLANPRDNPNAIPDDRTSPGFNPAETSFDPLNLPLRTHDRIQQQLAEMDAAPTRKQYESLAKEYGLTGHSILDRIPSIRRPDSYPHEFMHLFLLNHGPDLVALWTGTCKGIETKSGKYKYLISFEHWSEAGRETEEATKTLAAAFIRPFPNIQTHIECFCAEHWAFWLVYIGPVVLRGRLPQKFYDHYLELVSILKCLLSVNNTVARIEALREKIANYVETFEKYYYQYKYERLRVCKLTLHALLHVPDDVLRCGPVWVAWSFSIERYCREVTACARSKVLPWTAIAKYVLQMSQLSALACRFPELRKAMLFGKNNVPVAASRMEEIKPGYEERVLRFPRLREFFLKPSVRWRVAQYFYTNYPDNTFREWFAFIPERCERWGKLRVRNAEDTGAGDCIRSAVACNPLSPYGKRDASFIRYTFQRDKNERNRKAPEMVDVYAYGRLDFVLAITLPANQRFKINTPKLHVLAHITEADGAEGDAASELITFTKFGRSIVLDVSSVLSLAGRVFTRGAKATGEWAIIDRSEDIQRTAFDIPEEDQEDEGEYVE</sequence>
<evidence type="ECO:0008006" key="4">
    <source>
        <dbReference type="Google" id="ProtNLM"/>
    </source>
</evidence>
<dbReference type="PANTHER" id="PTHR46579:SF1">
    <property type="entry name" value="F5_8 TYPE C DOMAIN-CONTAINING PROTEIN"/>
    <property type="match status" value="1"/>
</dbReference>
<dbReference type="PANTHER" id="PTHR46579">
    <property type="entry name" value="F5/8 TYPE C DOMAIN-CONTAINING PROTEIN-RELATED"/>
    <property type="match status" value="1"/>
</dbReference>
<comment type="caution">
    <text evidence="2">The sequence shown here is derived from an EMBL/GenBank/DDBJ whole genome shotgun (WGS) entry which is preliminary data.</text>
</comment>
<gene>
    <name evidence="2" type="ORF">BN14_09841</name>
</gene>
<evidence type="ECO:0000313" key="3">
    <source>
        <dbReference type="Proteomes" id="UP000012065"/>
    </source>
</evidence>